<evidence type="ECO:0000256" key="1">
    <source>
        <dbReference type="SAM" id="MobiDB-lite"/>
    </source>
</evidence>
<evidence type="ECO:0000313" key="2">
    <source>
        <dbReference type="EMBL" id="CAD6998307.1"/>
    </source>
</evidence>
<dbReference type="AlphaFoldDB" id="A0A811UKF3"/>
<dbReference type="EMBL" id="CAJHJT010000012">
    <property type="protein sequence ID" value="CAD6998307.1"/>
    <property type="molecule type" value="Genomic_DNA"/>
</dbReference>
<organism evidence="2 3">
    <name type="scientific">Ceratitis capitata</name>
    <name type="common">Mediterranean fruit fly</name>
    <name type="synonym">Tephritis capitata</name>
    <dbReference type="NCBI Taxonomy" id="7213"/>
    <lineage>
        <taxon>Eukaryota</taxon>
        <taxon>Metazoa</taxon>
        <taxon>Ecdysozoa</taxon>
        <taxon>Arthropoda</taxon>
        <taxon>Hexapoda</taxon>
        <taxon>Insecta</taxon>
        <taxon>Pterygota</taxon>
        <taxon>Neoptera</taxon>
        <taxon>Endopterygota</taxon>
        <taxon>Diptera</taxon>
        <taxon>Brachycera</taxon>
        <taxon>Muscomorpha</taxon>
        <taxon>Tephritoidea</taxon>
        <taxon>Tephritidae</taxon>
        <taxon>Ceratitis</taxon>
        <taxon>Ceratitis</taxon>
    </lineage>
</organism>
<comment type="caution">
    <text evidence="2">The sequence shown here is derived from an EMBL/GenBank/DDBJ whole genome shotgun (WGS) entry which is preliminary data.</text>
</comment>
<evidence type="ECO:0000313" key="3">
    <source>
        <dbReference type="Proteomes" id="UP000606786"/>
    </source>
</evidence>
<feature type="compositionally biased region" description="Low complexity" evidence="1">
    <location>
        <begin position="10"/>
        <end position="26"/>
    </location>
</feature>
<feature type="region of interest" description="Disordered" evidence="1">
    <location>
        <begin position="1"/>
        <end position="70"/>
    </location>
</feature>
<protein>
    <submittedName>
        <fullName evidence="2">(Mediterranean fruit fly) hypothetical protein</fullName>
    </submittedName>
</protein>
<reference evidence="2" key="1">
    <citation type="submission" date="2020-11" db="EMBL/GenBank/DDBJ databases">
        <authorList>
            <person name="Whitehead M."/>
        </authorList>
    </citation>
    <scope>NUCLEOTIDE SEQUENCE</scope>
    <source>
        <strain evidence="2">EGII</strain>
    </source>
</reference>
<dbReference type="Proteomes" id="UP000606786">
    <property type="component" value="Unassembled WGS sequence"/>
</dbReference>
<name>A0A811UKF3_CERCA</name>
<gene>
    <name evidence="2" type="ORF">CCAP1982_LOCUS6916</name>
</gene>
<proteinExistence type="predicted"/>
<accession>A0A811UKF3</accession>
<sequence>MQQSETNRAINNNISGNSSCGITINIDDAEKSRKTKRTTTPTSRGLQQSSLFERETHKAANGFSNNRHKT</sequence>
<feature type="non-terminal residue" evidence="2">
    <location>
        <position position="70"/>
    </location>
</feature>
<keyword evidence="3" id="KW-1185">Reference proteome</keyword>